<sequence>MHVSVIPRFSFADRPAQQSTTTRTGNFGQIRIKARTGGSAKEIVLADEDPRA</sequence>
<comment type="caution">
    <text evidence="2">The sequence shown here is derived from an EMBL/GenBank/DDBJ whole genome shotgun (WGS) entry which is preliminary data.</text>
</comment>
<proteinExistence type="predicted"/>
<evidence type="ECO:0000313" key="3">
    <source>
        <dbReference type="Proteomes" id="UP000214720"/>
    </source>
</evidence>
<protein>
    <submittedName>
        <fullName evidence="2">Uncharacterized protein</fullName>
    </submittedName>
</protein>
<dbReference type="Proteomes" id="UP000214720">
    <property type="component" value="Unassembled WGS sequence"/>
</dbReference>
<dbReference type="AlphaFoldDB" id="A0A226WX86"/>
<evidence type="ECO:0000313" key="2">
    <source>
        <dbReference type="EMBL" id="OXC75801.1"/>
    </source>
</evidence>
<dbReference type="EMBL" id="MTHB01000160">
    <property type="protein sequence ID" value="OXC75801.1"/>
    <property type="molecule type" value="Genomic_DNA"/>
</dbReference>
<reference evidence="3" key="1">
    <citation type="submission" date="2017-01" db="EMBL/GenBank/DDBJ databases">
        <title>Genome Analysis of Deinococcus marmoris KOPRI26562.</title>
        <authorList>
            <person name="Kim J.H."/>
            <person name="Oh H.-M."/>
        </authorList>
    </citation>
    <scope>NUCLEOTIDE SEQUENCE [LARGE SCALE GENOMIC DNA]</scope>
    <source>
        <strain evidence="3">PAMC 26633</strain>
    </source>
</reference>
<name>A0A226WX86_CABSO</name>
<accession>A0A226WX86</accession>
<organism evidence="2 3">
    <name type="scientific">Caballeronia sordidicola</name>
    <name type="common">Burkholderia sordidicola</name>
    <dbReference type="NCBI Taxonomy" id="196367"/>
    <lineage>
        <taxon>Bacteria</taxon>
        <taxon>Pseudomonadati</taxon>
        <taxon>Pseudomonadota</taxon>
        <taxon>Betaproteobacteria</taxon>
        <taxon>Burkholderiales</taxon>
        <taxon>Burkholderiaceae</taxon>
        <taxon>Caballeronia</taxon>
    </lineage>
</organism>
<feature type="region of interest" description="Disordered" evidence="1">
    <location>
        <begin position="1"/>
        <end position="24"/>
    </location>
</feature>
<evidence type="ECO:0000256" key="1">
    <source>
        <dbReference type="SAM" id="MobiDB-lite"/>
    </source>
</evidence>
<gene>
    <name evidence="2" type="ORF">BSU04_25105</name>
</gene>